<keyword evidence="1" id="KW-0489">Methyltransferase</keyword>
<keyword evidence="1" id="KW-0521">NADP</keyword>
<dbReference type="EMBL" id="CP016757">
    <property type="protein sequence ID" value="ANZ44778.1"/>
    <property type="molecule type" value="Genomic_DNA"/>
</dbReference>
<keyword evidence="1" id="KW-0274">FAD</keyword>
<keyword evidence="1" id="KW-0545">Nucleotide biosynthesis</keyword>
<feature type="binding site" evidence="1">
    <location>
        <position position="89"/>
    </location>
    <ligand>
        <name>FAD</name>
        <dbReference type="ChEBI" id="CHEBI:57692"/>
        <note>ligand shared between neighboring subunits</note>
    </ligand>
</feature>
<dbReference type="OrthoDB" id="9780625at2"/>
<sequence length="230" mass="25347">MSVFVKLIAATPEADRVVAAAAKICYSPSGAAEIFDGLDTAKTASFLKMLREAGHLSPFEHASFTFAAEGLSRVATHQLVRHRMASYSQQSQRYVGMTGNDCIVPPTVKSDPRALALFREQTESAQRTYDELVALGIPKEDARFILPHGAETRIVLTMNARELHHFFALRLCRRAQWEIRELAREMLRAVRAAAPVLFAAAGPSCVTEGSCHEAHSCGQPYKDIEDMLSQ</sequence>
<dbReference type="Gene3D" id="3.30.1360.170">
    <property type="match status" value="1"/>
</dbReference>
<comment type="subunit">
    <text evidence="1">Homotetramer.</text>
</comment>
<dbReference type="InterPro" id="IPR036098">
    <property type="entry name" value="Thymidylate_synthase_ThyX_sf"/>
</dbReference>
<keyword evidence="3" id="KW-1185">Reference proteome</keyword>
<feature type="binding site" evidence="1">
    <location>
        <begin position="159"/>
        <end position="161"/>
    </location>
    <ligand>
        <name>FAD</name>
        <dbReference type="ChEBI" id="CHEBI:57692"/>
        <note>ligand shared between neighboring subunits</note>
    </ligand>
</feature>
<keyword evidence="1" id="KW-0808">Transferase</keyword>
<protein>
    <recommendedName>
        <fullName evidence="1">Flavin-dependent thymidylate synthase</fullName>
        <shortName evidence="1">FDTS</shortName>
        <ecNumber evidence="1">2.1.1.148</ecNumber>
    </recommendedName>
    <alternativeName>
        <fullName evidence="1">FAD-dependent thymidylate synthase</fullName>
    </alternativeName>
    <alternativeName>
        <fullName evidence="1">Thymidylate synthase ThyX</fullName>
        <shortName evidence="1">TS</shortName>
        <shortName evidence="1">TSase</shortName>
    </alternativeName>
</protein>
<dbReference type="CDD" id="cd20175">
    <property type="entry name" value="ThyX"/>
    <property type="match status" value="1"/>
</dbReference>
<dbReference type="PANTHER" id="PTHR34934:SF1">
    <property type="entry name" value="FLAVIN-DEPENDENT THYMIDYLATE SYNTHASE"/>
    <property type="match status" value="1"/>
</dbReference>
<comment type="cofactor">
    <cofactor evidence="1">
        <name>FAD</name>
        <dbReference type="ChEBI" id="CHEBI:57692"/>
    </cofactor>
    <text evidence="1">Binds 4 FAD per tetramer. Each FAD binding site is formed by three monomers.</text>
</comment>
<evidence type="ECO:0000313" key="3">
    <source>
        <dbReference type="Proteomes" id="UP000093044"/>
    </source>
</evidence>
<dbReference type="PROSITE" id="PS51331">
    <property type="entry name" value="THYX"/>
    <property type="match status" value="1"/>
</dbReference>
<dbReference type="GO" id="GO:0050660">
    <property type="term" value="F:flavin adenine dinucleotide binding"/>
    <property type="evidence" value="ECO:0007669"/>
    <property type="project" value="UniProtKB-UniRule"/>
</dbReference>
<comment type="function">
    <text evidence="1">Catalyzes the reductive methylation of 2'-deoxyuridine-5'-monophosphate (dUMP) to 2'-deoxythymidine-5'-monophosphate (dTMP) while utilizing 5,10-methylenetetrahydrofolate (mTHF) as the methyl donor, and NADPH and FADH(2) as the reductant.</text>
</comment>
<dbReference type="EC" id="2.1.1.148" evidence="1"/>
<dbReference type="GO" id="GO:0004799">
    <property type="term" value="F:thymidylate synthase activity"/>
    <property type="evidence" value="ECO:0007669"/>
    <property type="project" value="TreeGrafter"/>
</dbReference>
<feature type="active site" description="Involved in ionization of N3 of dUMP, leading to its activation" evidence="1">
    <location>
        <position position="170"/>
    </location>
</feature>
<dbReference type="RefSeq" id="WP_066744236.1">
    <property type="nucleotide sequence ID" value="NZ_CP016757.1"/>
</dbReference>
<accession>A0A1B2I466</accession>
<organism evidence="2 3">
    <name type="scientific">Cloacibacillus porcorum</name>
    <dbReference type="NCBI Taxonomy" id="1197717"/>
    <lineage>
        <taxon>Bacteria</taxon>
        <taxon>Thermotogati</taxon>
        <taxon>Synergistota</taxon>
        <taxon>Synergistia</taxon>
        <taxon>Synergistales</taxon>
        <taxon>Synergistaceae</taxon>
        <taxon>Cloacibacillus</taxon>
    </lineage>
</organism>
<feature type="binding site" evidence="1">
    <location>
        <begin position="81"/>
        <end position="83"/>
    </location>
    <ligand>
        <name>FAD</name>
        <dbReference type="ChEBI" id="CHEBI:57692"/>
        <note>ligand shared between neighboring subunits</note>
    </ligand>
</feature>
<feature type="binding site" description="in other chain" evidence="1">
    <location>
        <position position="143"/>
    </location>
    <ligand>
        <name>dUMP</name>
        <dbReference type="ChEBI" id="CHEBI:246422"/>
        <note>ligand shared between dimeric partners</note>
    </ligand>
</feature>
<dbReference type="HAMAP" id="MF_01408">
    <property type="entry name" value="ThyX"/>
    <property type="match status" value="1"/>
</dbReference>
<feature type="binding site" evidence="1">
    <location>
        <position position="57"/>
    </location>
    <ligand>
        <name>FAD</name>
        <dbReference type="ChEBI" id="CHEBI:57692"/>
        <note>ligand shared between neighboring subunits</note>
    </ligand>
</feature>
<dbReference type="GO" id="GO:0050797">
    <property type="term" value="F:thymidylate synthase (FAD) activity"/>
    <property type="evidence" value="ECO:0007669"/>
    <property type="project" value="UniProtKB-UniRule"/>
</dbReference>
<dbReference type="SUPFAM" id="SSF69796">
    <property type="entry name" value="Thymidylate synthase-complementing protein Thy1"/>
    <property type="match status" value="1"/>
</dbReference>
<feature type="binding site" evidence="1">
    <location>
        <begin position="78"/>
        <end position="81"/>
    </location>
    <ligand>
        <name>dUMP</name>
        <dbReference type="ChEBI" id="CHEBI:246422"/>
        <note>ligand shared between dimeric partners</note>
    </ligand>
</feature>
<dbReference type="GO" id="GO:0070402">
    <property type="term" value="F:NADPH binding"/>
    <property type="evidence" value="ECO:0007669"/>
    <property type="project" value="TreeGrafter"/>
</dbReference>
<dbReference type="STRING" id="1197717.BED41_06550"/>
<dbReference type="UniPathway" id="UPA00575"/>
<dbReference type="GeneID" id="83057510"/>
<gene>
    <name evidence="1" type="primary">thyX</name>
    <name evidence="2" type="ORF">BED41_06550</name>
</gene>
<reference evidence="2" key="1">
    <citation type="submission" date="2016-08" db="EMBL/GenBank/DDBJ databases">
        <title>Complete genome of Cloacibacillus porcorum.</title>
        <authorList>
            <person name="Looft T."/>
            <person name="Bayles D.O."/>
            <person name="Alt D.P."/>
        </authorList>
    </citation>
    <scope>NUCLEOTIDE SEQUENCE [LARGE SCALE GENOMIC DNA]</scope>
    <source>
        <strain evidence="2">CL-84</strain>
    </source>
</reference>
<feature type="binding site" description="in other chain" evidence="1">
    <location>
        <begin position="89"/>
        <end position="93"/>
    </location>
    <ligand>
        <name>dUMP</name>
        <dbReference type="ChEBI" id="CHEBI:246422"/>
        <note>ligand shared between dimeric partners</note>
    </ligand>
</feature>
<feature type="binding site" evidence="1">
    <location>
        <position position="165"/>
    </location>
    <ligand>
        <name>FAD</name>
        <dbReference type="ChEBI" id="CHEBI:57692"/>
        <note>ligand shared between neighboring subunits</note>
    </ligand>
</feature>
<feature type="binding site" evidence="1">
    <location>
        <position position="170"/>
    </location>
    <ligand>
        <name>dUMP</name>
        <dbReference type="ChEBI" id="CHEBI:246422"/>
        <note>ligand shared between dimeric partners</note>
    </ligand>
</feature>
<comment type="similarity">
    <text evidence="1">Belongs to the thymidylate synthase ThyX family.</text>
</comment>
<dbReference type="PANTHER" id="PTHR34934">
    <property type="entry name" value="FLAVIN-DEPENDENT THYMIDYLATE SYNTHASE"/>
    <property type="match status" value="1"/>
</dbReference>
<dbReference type="Pfam" id="PF02511">
    <property type="entry name" value="Thy1"/>
    <property type="match status" value="1"/>
</dbReference>
<evidence type="ECO:0000256" key="1">
    <source>
        <dbReference type="HAMAP-Rule" id="MF_01408"/>
    </source>
</evidence>
<dbReference type="Proteomes" id="UP000093044">
    <property type="component" value="Chromosome"/>
</dbReference>
<dbReference type="AlphaFoldDB" id="A0A1B2I466"/>
<comment type="catalytic activity">
    <reaction evidence="1">
        <text>dUMP + (6R)-5,10-methylene-5,6,7,8-tetrahydrofolate + NADPH + H(+) = dTMP + (6S)-5,6,7,8-tetrahydrofolate + NADP(+)</text>
        <dbReference type="Rhea" id="RHEA:29043"/>
        <dbReference type="ChEBI" id="CHEBI:15378"/>
        <dbReference type="ChEBI" id="CHEBI:15636"/>
        <dbReference type="ChEBI" id="CHEBI:57453"/>
        <dbReference type="ChEBI" id="CHEBI:57783"/>
        <dbReference type="ChEBI" id="CHEBI:58349"/>
        <dbReference type="ChEBI" id="CHEBI:63528"/>
        <dbReference type="ChEBI" id="CHEBI:246422"/>
        <dbReference type="EC" id="2.1.1.148"/>
    </reaction>
</comment>
<dbReference type="NCBIfam" id="TIGR02170">
    <property type="entry name" value="thyX"/>
    <property type="match status" value="1"/>
</dbReference>
<dbReference type="InterPro" id="IPR003669">
    <property type="entry name" value="Thymidylate_synthase_ThyX"/>
</dbReference>
<dbReference type="GO" id="GO:0006231">
    <property type="term" value="P:dTMP biosynthetic process"/>
    <property type="evidence" value="ECO:0007669"/>
    <property type="project" value="UniProtKB-UniRule"/>
</dbReference>
<name>A0A1B2I466_9BACT</name>
<dbReference type="GO" id="GO:0032259">
    <property type="term" value="P:methylation"/>
    <property type="evidence" value="ECO:0007669"/>
    <property type="project" value="UniProtKB-KW"/>
</dbReference>
<dbReference type="GO" id="GO:0006235">
    <property type="term" value="P:dTTP biosynthetic process"/>
    <property type="evidence" value="ECO:0007669"/>
    <property type="project" value="UniProtKB-UniRule"/>
</dbReference>
<proteinExistence type="inferred from homology"/>
<comment type="pathway">
    <text evidence="1">Pyrimidine metabolism; dTTP biosynthesis.</text>
</comment>
<evidence type="ECO:0000313" key="2">
    <source>
        <dbReference type="EMBL" id="ANZ44778.1"/>
    </source>
</evidence>
<dbReference type="KEGG" id="cpor:BED41_06550"/>
<keyword evidence="1" id="KW-0285">Flavoprotein</keyword>